<dbReference type="GO" id="GO:0042274">
    <property type="term" value="P:ribosomal small subunit biogenesis"/>
    <property type="evidence" value="ECO:0007669"/>
    <property type="project" value="UniProtKB-UniRule"/>
</dbReference>
<dbReference type="GO" id="GO:0005737">
    <property type="term" value="C:cytoplasm"/>
    <property type="evidence" value="ECO:0007669"/>
    <property type="project" value="UniProtKB-SubCell"/>
</dbReference>
<dbReference type="Gene3D" id="2.30.30.240">
    <property type="entry name" value="PRC-barrel domain"/>
    <property type="match status" value="1"/>
</dbReference>
<accession>A0A1I2RQJ8</accession>
<dbReference type="GO" id="GO:0043022">
    <property type="term" value="F:ribosome binding"/>
    <property type="evidence" value="ECO:0007669"/>
    <property type="project" value="InterPro"/>
</dbReference>
<keyword evidence="9" id="KW-1185">Reference proteome</keyword>
<dbReference type="GO" id="GO:0005840">
    <property type="term" value="C:ribosome"/>
    <property type="evidence" value="ECO:0007669"/>
    <property type="project" value="InterPro"/>
</dbReference>
<dbReference type="AlphaFoldDB" id="A0A1I2RQJ8"/>
<dbReference type="InterPro" id="IPR036976">
    <property type="entry name" value="RimM_N_sf"/>
</dbReference>
<dbReference type="NCBIfam" id="TIGR02273">
    <property type="entry name" value="16S_RimM"/>
    <property type="match status" value="1"/>
</dbReference>
<evidence type="ECO:0000313" key="8">
    <source>
        <dbReference type="EMBL" id="SFG40101.1"/>
    </source>
</evidence>
<comment type="function">
    <text evidence="5">An accessory protein needed during the final step in the assembly of 30S ribosomal subunit, possibly for assembly of the head region. Essential for efficient processing of 16S rRNA. May be needed both before and after RbfA during the maturation of 16S rRNA. It has affinity for free ribosomal 30S subunits but not for 70S ribosomes.</text>
</comment>
<evidence type="ECO:0000256" key="3">
    <source>
        <dbReference type="ARBA" id="ARBA00022552"/>
    </source>
</evidence>
<keyword evidence="3 5" id="KW-0698">rRNA processing</keyword>
<dbReference type="HAMAP" id="MF_00014">
    <property type="entry name" value="Ribosome_mat_RimM"/>
    <property type="match status" value="1"/>
</dbReference>
<dbReference type="PANTHER" id="PTHR33692:SF1">
    <property type="entry name" value="RIBOSOME MATURATION FACTOR RIMM"/>
    <property type="match status" value="1"/>
</dbReference>
<dbReference type="SUPFAM" id="SSF50346">
    <property type="entry name" value="PRC-barrel domain"/>
    <property type="match status" value="1"/>
</dbReference>
<keyword evidence="4 5" id="KW-0143">Chaperone</keyword>
<gene>
    <name evidence="5" type="primary">rimM</name>
    <name evidence="8" type="ORF">SAMN05660649_01569</name>
</gene>
<evidence type="ECO:0000256" key="5">
    <source>
        <dbReference type="HAMAP-Rule" id="MF_00014"/>
    </source>
</evidence>
<comment type="subunit">
    <text evidence="5">Binds ribosomal protein uS19.</text>
</comment>
<evidence type="ECO:0000256" key="1">
    <source>
        <dbReference type="ARBA" id="ARBA00022490"/>
    </source>
</evidence>
<comment type="domain">
    <text evidence="5">The PRC barrel domain binds ribosomal protein uS19.</text>
</comment>
<dbReference type="STRING" id="341036.SAMN05660649_01569"/>
<dbReference type="InterPro" id="IPR011961">
    <property type="entry name" value="RimM"/>
</dbReference>
<evidence type="ECO:0000259" key="7">
    <source>
        <dbReference type="Pfam" id="PF24986"/>
    </source>
</evidence>
<organism evidence="8 9">
    <name type="scientific">Desulfotruncus arcticus DSM 17038</name>
    <dbReference type="NCBI Taxonomy" id="1121424"/>
    <lineage>
        <taxon>Bacteria</taxon>
        <taxon>Bacillati</taxon>
        <taxon>Bacillota</taxon>
        <taxon>Clostridia</taxon>
        <taxon>Eubacteriales</taxon>
        <taxon>Desulfallaceae</taxon>
        <taxon>Desulfotruncus</taxon>
    </lineage>
</organism>
<evidence type="ECO:0000256" key="4">
    <source>
        <dbReference type="ARBA" id="ARBA00023186"/>
    </source>
</evidence>
<keyword evidence="1 5" id="KW-0963">Cytoplasm</keyword>
<sequence length="173" mass="19412">MAMEIDGYIAIGKIVNTQGHRGELRIIPTTDFPERFKTMNRVHVNQNGQLAVLEVEKAYPHKSFFILKFRGIDKMNAAETLKGCYLLIPKEELMPLPDNTFYIFDIIGLKVFTTDGRCLGEITDVQQTGANDIYLIDRESQTPLMVPALKQVVLEVDLAAGKMIVELPAGLED</sequence>
<dbReference type="InterPro" id="IPR056792">
    <property type="entry name" value="PRC_RimM"/>
</dbReference>
<evidence type="ECO:0000256" key="2">
    <source>
        <dbReference type="ARBA" id="ARBA00022517"/>
    </source>
</evidence>
<dbReference type="Pfam" id="PF01782">
    <property type="entry name" value="RimM"/>
    <property type="match status" value="1"/>
</dbReference>
<dbReference type="Pfam" id="PF24986">
    <property type="entry name" value="PRC_RimM"/>
    <property type="match status" value="1"/>
</dbReference>
<dbReference type="SUPFAM" id="SSF50447">
    <property type="entry name" value="Translation proteins"/>
    <property type="match status" value="1"/>
</dbReference>
<reference evidence="9" key="1">
    <citation type="submission" date="2016-10" db="EMBL/GenBank/DDBJ databases">
        <authorList>
            <person name="Varghese N."/>
            <person name="Submissions S."/>
        </authorList>
    </citation>
    <scope>NUCLEOTIDE SEQUENCE [LARGE SCALE GENOMIC DNA]</scope>
    <source>
        <strain evidence="9">DSM 17038</strain>
    </source>
</reference>
<name>A0A1I2RQJ8_9FIRM</name>
<protein>
    <recommendedName>
        <fullName evidence="5">Ribosome maturation factor RimM</fullName>
    </recommendedName>
</protein>
<dbReference type="Proteomes" id="UP000199337">
    <property type="component" value="Unassembled WGS sequence"/>
</dbReference>
<keyword evidence="2 5" id="KW-0690">Ribosome biogenesis</keyword>
<evidence type="ECO:0000259" key="6">
    <source>
        <dbReference type="Pfam" id="PF01782"/>
    </source>
</evidence>
<dbReference type="Gene3D" id="2.40.30.60">
    <property type="entry name" value="RimM"/>
    <property type="match status" value="1"/>
</dbReference>
<dbReference type="InterPro" id="IPR011033">
    <property type="entry name" value="PRC_barrel-like_sf"/>
</dbReference>
<dbReference type="GO" id="GO:0006364">
    <property type="term" value="P:rRNA processing"/>
    <property type="evidence" value="ECO:0007669"/>
    <property type="project" value="UniProtKB-UniRule"/>
</dbReference>
<dbReference type="EMBL" id="FOOX01000004">
    <property type="protein sequence ID" value="SFG40101.1"/>
    <property type="molecule type" value="Genomic_DNA"/>
</dbReference>
<feature type="domain" description="RimM N-terminal" evidence="6">
    <location>
        <begin position="11"/>
        <end position="91"/>
    </location>
</feature>
<dbReference type="InterPro" id="IPR002676">
    <property type="entry name" value="RimM_N"/>
</dbReference>
<dbReference type="InterPro" id="IPR009000">
    <property type="entry name" value="Transl_B-barrel_sf"/>
</dbReference>
<proteinExistence type="inferred from homology"/>
<evidence type="ECO:0000313" key="9">
    <source>
        <dbReference type="Proteomes" id="UP000199337"/>
    </source>
</evidence>
<comment type="similarity">
    <text evidence="5">Belongs to the RimM family.</text>
</comment>
<comment type="subcellular location">
    <subcellularLocation>
        <location evidence="5">Cytoplasm</location>
    </subcellularLocation>
</comment>
<feature type="domain" description="Ribosome maturation factor RimM PRC barrel" evidence="7">
    <location>
        <begin position="104"/>
        <end position="171"/>
    </location>
</feature>
<dbReference type="PANTHER" id="PTHR33692">
    <property type="entry name" value="RIBOSOME MATURATION FACTOR RIMM"/>
    <property type="match status" value="1"/>
</dbReference>